<dbReference type="AlphaFoldDB" id="A0AAV4FF27"/>
<dbReference type="EMBL" id="BMAT01011396">
    <property type="protein sequence ID" value="GFR72008.1"/>
    <property type="molecule type" value="Genomic_DNA"/>
</dbReference>
<reference evidence="1 2" key="1">
    <citation type="journal article" date="2021" name="Elife">
        <title>Chloroplast acquisition without the gene transfer in kleptoplastic sea slugs, Plakobranchus ocellatus.</title>
        <authorList>
            <person name="Maeda T."/>
            <person name="Takahashi S."/>
            <person name="Yoshida T."/>
            <person name="Shimamura S."/>
            <person name="Takaki Y."/>
            <person name="Nagai Y."/>
            <person name="Toyoda A."/>
            <person name="Suzuki Y."/>
            <person name="Arimoto A."/>
            <person name="Ishii H."/>
            <person name="Satoh N."/>
            <person name="Nishiyama T."/>
            <person name="Hasebe M."/>
            <person name="Maruyama T."/>
            <person name="Minagawa J."/>
            <person name="Obokata J."/>
            <person name="Shigenobu S."/>
        </authorList>
    </citation>
    <scope>NUCLEOTIDE SEQUENCE [LARGE SCALE GENOMIC DNA]</scope>
</reference>
<keyword evidence="2" id="KW-1185">Reference proteome</keyword>
<sequence length="114" mass="12924">MLVTSRLDVRYGDPSVMLSLHRHHPHHHHHPPMSVRPWPGRGCVDSQCVDTPGELVARSQRLTFLQTGRQLSAATKGPGEETVPNFQSEDLVLTREEPKTNRIRIHPRPRTSPC</sequence>
<dbReference type="Proteomes" id="UP000762676">
    <property type="component" value="Unassembled WGS sequence"/>
</dbReference>
<gene>
    <name evidence="1" type="ORF">ElyMa_005694300</name>
</gene>
<accession>A0AAV4FF27</accession>
<evidence type="ECO:0000313" key="2">
    <source>
        <dbReference type="Proteomes" id="UP000762676"/>
    </source>
</evidence>
<organism evidence="1 2">
    <name type="scientific">Elysia marginata</name>
    <dbReference type="NCBI Taxonomy" id="1093978"/>
    <lineage>
        <taxon>Eukaryota</taxon>
        <taxon>Metazoa</taxon>
        <taxon>Spiralia</taxon>
        <taxon>Lophotrochozoa</taxon>
        <taxon>Mollusca</taxon>
        <taxon>Gastropoda</taxon>
        <taxon>Heterobranchia</taxon>
        <taxon>Euthyneura</taxon>
        <taxon>Panpulmonata</taxon>
        <taxon>Sacoglossa</taxon>
        <taxon>Placobranchoidea</taxon>
        <taxon>Plakobranchidae</taxon>
        <taxon>Elysia</taxon>
    </lineage>
</organism>
<proteinExistence type="predicted"/>
<protein>
    <submittedName>
        <fullName evidence="1">Uncharacterized protein</fullName>
    </submittedName>
</protein>
<evidence type="ECO:0000313" key="1">
    <source>
        <dbReference type="EMBL" id="GFR72008.1"/>
    </source>
</evidence>
<comment type="caution">
    <text evidence="1">The sequence shown here is derived from an EMBL/GenBank/DDBJ whole genome shotgun (WGS) entry which is preliminary data.</text>
</comment>
<name>A0AAV4FF27_9GAST</name>